<dbReference type="Proteomes" id="UP000287447">
    <property type="component" value="Unassembled WGS sequence"/>
</dbReference>
<accession>A0A3S2Z880</accession>
<reference evidence="2" key="1">
    <citation type="submission" date="2019-01" db="EMBL/GenBank/DDBJ databases">
        <title>Gri0909 isolated from a small marine red alga.</title>
        <authorList>
            <person name="Kim J."/>
            <person name="Jeong S.E."/>
            <person name="Jeon C.O."/>
        </authorList>
    </citation>
    <scope>NUCLEOTIDE SEQUENCE [LARGE SCALE GENOMIC DNA]</scope>
    <source>
        <strain evidence="2">Gri0909</strain>
    </source>
</reference>
<evidence type="ECO:0000313" key="1">
    <source>
        <dbReference type="EMBL" id="RVU35993.1"/>
    </source>
</evidence>
<dbReference type="OrthoDB" id="9526656at2"/>
<dbReference type="AlphaFoldDB" id="A0A3S2Z880"/>
<proteinExistence type="predicted"/>
<comment type="caution">
    <text evidence="1">The sequence shown here is derived from an EMBL/GenBank/DDBJ whole genome shotgun (WGS) entry which is preliminary data.</text>
</comment>
<name>A0A3S2Z880_9PROT</name>
<keyword evidence="2" id="KW-1185">Reference proteome</keyword>
<evidence type="ECO:0000313" key="2">
    <source>
        <dbReference type="Proteomes" id="UP000287447"/>
    </source>
</evidence>
<dbReference type="RefSeq" id="WP_127765470.1">
    <property type="nucleotide sequence ID" value="NZ_SADE01000002.1"/>
</dbReference>
<gene>
    <name evidence="1" type="ORF">EOI86_12145</name>
</gene>
<organism evidence="1 2">
    <name type="scientific">Hwanghaeella grinnelliae</name>
    <dbReference type="NCBI Taxonomy" id="2500179"/>
    <lineage>
        <taxon>Bacteria</taxon>
        <taxon>Pseudomonadati</taxon>
        <taxon>Pseudomonadota</taxon>
        <taxon>Alphaproteobacteria</taxon>
        <taxon>Rhodospirillales</taxon>
        <taxon>Rhodospirillaceae</taxon>
        <taxon>Hwanghaeella</taxon>
    </lineage>
</organism>
<protein>
    <submittedName>
        <fullName evidence="1">Uncharacterized protein</fullName>
    </submittedName>
</protein>
<sequence length="107" mass="11854">MIDGKPKDRDWALAFLAELNAFNIDGGLFFTEELYNSFGEVRAGLLRAVDETGPGAVVAPALTDKIRKAIYGWKDEKGRTVPGLSTHLKDDLGSYRATTLQRRLARE</sequence>
<dbReference type="EMBL" id="SADE01000002">
    <property type="protein sequence ID" value="RVU35993.1"/>
    <property type="molecule type" value="Genomic_DNA"/>
</dbReference>